<dbReference type="KEGG" id="sla:SERLADRAFT_433291"/>
<reference evidence="1" key="1">
    <citation type="submission" date="2011-04" db="EMBL/GenBank/DDBJ databases">
        <title>Evolution of plant cell wall degrading machinery underlies the functional diversity of forest fungi.</title>
        <authorList>
            <consortium name="US DOE Joint Genome Institute (JGI-PGF)"/>
            <person name="Eastwood D.C."/>
            <person name="Floudas D."/>
            <person name="Binder M."/>
            <person name="Majcherczyk A."/>
            <person name="Schneider P."/>
            <person name="Aerts A."/>
            <person name="Asiegbu F.O."/>
            <person name="Baker S.E."/>
            <person name="Barry K."/>
            <person name="Bendiksby M."/>
            <person name="Blumentritt M."/>
            <person name="Coutinho P.M."/>
            <person name="Cullen D."/>
            <person name="Cullen D."/>
            <person name="Gathman A."/>
            <person name="Goodell B."/>
            <person name="Henrissat B."/>
            <person name="Ihrmark K."/>
            <person name="Kauserud H."/>
            <person name="Kohler A."/>
            <person name="LaButti K."/>
            <person name="Lapidus A."/>
            <person name="Lavin J.L."/>
            <person name="Lee Y.-H."/>
            <person name="Lindquist E."/>
            <person name="Lilly W."/>
            <person name="Lucas S."/>
            <person name="Morin E."/>
            <person name="Murat C."/>
            <person name="Oguiza J.A."/>
            <person name="Park J."/>
            <person name="Pisabarro A.G."/>
            <person name="Riley R."/>
            <person name="Rosling A."/>
            <person name="Salamov A."/>
            <person name="Schmidt O."/>
            <person name="Schmutz J."/>
            <person name="Skrede I."/>
            <person name="Stenlid J."/>
            <person name="Wiebenga A."/>
            <person name="Xie X."/>
            <person name="Kues U."/>
            <person name="Hibbett D.S."/>
            <person name="Hoffmeister D."/>
            <person name="Hogberg N."/>
            <person name="Martin F."/>
            <person name="Grigoriev I.V."/>
            <person name="Watkinson S.C."/>
        </authorList>
    </citation>
    <scope>NUCLEOTIDE SEQUENCE</scope>
    <source>
        <strain evidence="1">S7.9</strain>
    </source>
</reference>
<gene>
    <name evidence="1" type="ORF">SERLADRAFT_433291</name>
</gene>
<evidence type="ECO:0000313" key="1">
    <source>
        <dbReference type="EMBL" id="EGO29283.1"/>
    </source>
</evidence>
<name>F8NJ02_SERL9</name>
<dbReference type="PANTHER" id="PTHR14614">
    <property type="entry name" value="HEPATOCELLULAR CARCINOMA-ASSOCIATED ANTIGEN"/>
    <property type="match status" value="1"/>
</dbReference>
<dbReference type="GeneID" id="18814164"/>
<dbReference type="Gene3D" id="3.40.50.150">
    <property type="entry name" value="Vaccinia Virus protein VP39"/>
    <property type="match status" value="1"/>
</dbReference>
<protein>
    <submittedName>
        <fullName evidence="1">Uncharacterized protein</fullName>
    </submittedName>
</protein>
<dbReference type="HOGENOM" id="CLU_030437_1_0_1"/>
<organism>
    <name type="scientific">Serpula lacrymans var. lacrymans (strain S7.9)</name>
    <name type="common">Dry rot fungus</name>
    <dbReference type="NCBI Taxonomy" id="578457"/>
    <lineage>
        <taxon>Eukaryota</taxon>
        <taxon>Fungi</taxon>
        <taxon>Dikarya</taxon>
        <taxon>Basidiomycota</taxon>
        <taxon>Agaricomycotina</taxon>
        <taxon>Agaricomycetes</taxon>
        <taxon>Agaricomycetidae</taxon>
        <taxon>Boletales</taxon>
        <taxon>Coniophorineae</taxon>
        <taxon>Serpulaceae</taxon>
        <taxon>Serpula</taxon>
    </lineage>
</organism>
<dbReference type="Proteomes" id="UP000008064">
    <property type="component" value="Unassembled WGS sequence"/>
</dbReference>
<sequence>MSTPTISQPFIYLPPTSHLPPISRLASFTATQLLDALAYLRLLYSPEVRGSRRRRRDIIPSPQSPLTRSTTFDCESDTDLLRSDAFERSYAIRWLTALISRHEIWDAEDEIDKDESTHKTPTMSITDPSSLLHGEESLSKGIEQILLSKAPSYFPNQAEIERLLQEAASLLAICAGAAAAGTFTRTFTFGSDHPSHATVDGTFHPGKVEVRLTDLPLENDDYKSVGAQTWGGACVMAEMIAEKPSDFGLVATLENHQEVCQECQGSCMGPSTQEFRVLELGAGTGLVSLTIAKVIENLRNVAMPCGGFLGQRKNTIIASDFFPSVLANLHSNILTNFPSSDNDPRNSSSPAISITSRFLDWSEFFKATSNSCNPTGFGSVHQLEDILDRPFDLILGADIIYESQHATWIKTCVETLLRRPEHYVTSKHSMDLASQVMDEPLESGKYMNANPAIFHLIIPLRPTHTMESNTIEKVFRFSPSFGINDKKINVSCQSTAPFLKTSSSPTYIASPHEPELVVLSKQTFFCEASTREVSTTSDEVEYVYYKIGWDQEDV</sequence>
<proteinExistence type="predicted"/>
<dbReference type="GO" id="GO:0008757">
    <property type="term" value="F:S-adenosylmethionine-dependent methyltransferase activity"/>
    <property type="evidence" value="ECO:0007669"/>
    <property type="project" value="UniProtKB-ARBA"/>
</dbReference>
<dbReference type="AlphaFoldDB" id="F8NJ02"/>
<dbReference type="SUPFAM" id="SSF53335">
    <property type="entry name" value="S-adenosyl-L-methionine-dependent methyltransferases"/>
    <property type="match status" value="1"/>
</dbReference>
<dbReference type="RefSeq" id="XP_007313525.1">
    <property type="nucleotide sequence ID" value="XM_007313463.1"/>
</dbReference>
<dbReference type="Pfam" id="PF10294">
    <property type="entry name" value="Methyltransf_16"/>
    <property type="match status" value="1"/>
</dbReference>
<accession>F8NJ02</accession>
<dbReference type="InterPro" id="IPR029063">
    <property type="entry name" value="SAM-dependent_MTases_sf"/>
</dbReference>
<dbReference type="PANTHER" id="PTHR14614:SF147">
    <property type="entry name" value="S-ADENOSYLMETHIONINE-DEPENDENT METHYLTRANSFERASE OF THE SEVEN BETA-STRAND FAMILY"/>
    <property type="match status" value="1"/>
</dbReference>
<dbReference type="InterPro" id="IPR019410">
    <property type="entry name" value="Methyltransf_16"/>
</dbReference>
<dbReference type="EMBL" id="GL945429">
    <property type="protein sequence ID" value="EGO29283.1"/>
    <property type="molecule type" value="Genomic_DNA"/>
</dbReference>
<dbReference type="OrthoDB" id="433955at2759"/>